<dbReference type="SMART" id="SM00363">
    <property type="entry name" value="S4"/>
    <property type="match status" value="1"/>
</dbReference>
<dbReference type="InterPro" id="IPR036986">
    <property type="entry name" value="S4_RNA-bd_sf"/>
</dbReference>
<feature type="domain" description="RNA-binding S4" evidence="5">
    <location>
        <begin position="1"/>
        <end position="59"/>
    </location>
</feature>
<evidence type="ECO:0000313" key="7">
    <source>
        <dbReference type="Proteomes" id="UP000477488"/>
    </source>
</evidence>
<dbReference type="Gene3D" id="3.10.290.10">
    <property type="entry name" value="RNA-binding S4 domain"/>
    <property type="match status" value="1"/>
</dbReference>
<dbReference type="CDD" id="cd02870">
    <property type="entry name" value="PseudoU_synth_RsuA_like"/>
    <property type="match status" value="1"/>
</dbReference>
<evidence type="ECO:0000256" key="4">
    <source>
        <dbReference type="RuleBase" id="RU003887"/>
    </source>
</evidence>
<dbReference type="GO" id="GO:0120159">
    <property type="term" value="F:rRNA pseudouridine synthase activity"/>
    <property type="evidence" value="ECO:0007669"/>
    <property type="project" value="UniProtKB-ARBA"/>
</dbReference>
<dbReference type="Gene3D" id="3.30.70.1560">
    <property type="entry name" value="Alpha-L RNA-binding motif"/>
    <property type="match status" value="1"/>
</dbReference>
<comment type="caution">
    <text evidence="6">The sequence shown here is derived from an EMBL/GenBank/DDBJ whole genome shotgun (WGS) entry which is preliminary data.</text>
</comment>
<dbReference type="Pfam" id="PF01479">
    <property type="entry name" value="S4"/>
    <property type="match status" value="1"/>
</dbReference>
<dbReference type="EC" id="5.4.99.-" evidence="4"/>
<dbReference type="PROSITE" id="PS01149">
    <property type="entry name" value="PSI_RSU"/>
    <property type="match status" value="1"/>
</dbReference>
<evidence type="ECO:0000256" key="3">
    <source>
        <dbReference type="PROSITE-ProRule" id="PRU00182"/>
    </source>
</evidence>
<evidence type="ECO:0000256" key="2">
    <source>
        <dbReference type="ARBA" id="ARBA00023235"/>
    </source>
</evidence>
<sequence length="245" mass="26914">MRLNKAIAAAGLCSRRKADELILAGQVLVNGVLEANPARHVLPDDCIAVNGRELTAAQEYCYLLLHKPVQTVCTVSDPEGRPTVMEYLPAGVRHLRLYPVGRLDYFSEGLLLLTNDGELAQRLTHPRHHQPKVYEVLVRGPVPETALAAMRQGMRLAEGQDLLPVDVERKTANSGNNTLLRMVLCQGVNRQIRRMCRDLGLTILRLRRVAQGPLDLGELTPGQARQLTAREVAVLRSSAGLPSSA</sequence>
<evidence type="ECO:0000256" key="1">
    <source>
        <dbReference type="ARBA" id="ARBA00008348"/>
    </source>
</evidence>
<keyword evidence="7" id="KW-1185">Reference proteome</keyword>
<dbReference type="Proteomes" id="UP000477488">
    <property type="component" value="Unassembled WGS sequence"/>
</dbReference>
<keyword evidence="2 4" id="KW-0413">Isomerase</keyword>
<dbReference type="InterPro" id="IPR050343">
    <property type="entry name" value="RsuA_PseudoU_synthase"/>
</dbReference>
<dbReference type="PROSITE" id="PS50889">
    <property type="entry name" value="S4"/>
    <property type="match status" value="1"/>
</dbReference>
<dbReference type="InterPro" id="IPR020103">
    <property type="entry name" value="PsdUridine_synth_cat_dom_sf"/>
</dbReference>
<dbReference type="PANTHER" id="PTHR47683">
    <property type="entry name" value="PSEUDOURIDINE SYNTHASE FAMILY PROTEIN-RELATED"/>
    <property type="match status" value="1"/>
</dbReference>
<dbReference type="EMBL" id="VUMH01000005">
    <property type="protein sequence ID" value="MSS27673.1"/>
    <property type="molecule type" value="Genomic_DNA"/>
</dbReference>
<dbReference type="CDD" id="cd00165">
    <property type="entry name" value="S4"/>
    <property type="match status" value="1"/>
</dbReference>
<dbReference type="InterPro" id="IPR042092">
    <property type="entry name" value="PsdUridine_s_RsuA/RluB/E/F_cat"/>
</dbReference>
<dbReference type="GO" id="GO:0000455">
    <property type="term" value="P:enzyme-directed rRNA pseudouridine synthesis"/>
    <property type="evidence" value="ECO:0007669"/>
    <property type="project" value="UniProtKB-ARBA"/>
</dbReference>
<accession>A0A6L5XKA9</accession>
<gene>
    <name evidence="6" type="ORF">FYJ44_06335</name>
</gene>
<dbReference type="GO" id="GO:0003723">
    <property type="term" value="F:RNA binding"/>
    <property type="evidence" value="ECO:0007669"/>
    <property type="project" value="UniProtKB-KW"/>
</dbReference>
<dbReference type="SUPFAM" id="SSF55120">
    <property type="entry name" value="Pseudouridine synthase"/>
    <property type="match status" value="1"/>
</dbReference>
<dbReference type="Pfam" id="PF00849">
    <property type="entry name" value="PseudoU_synth_2"/>
    <property type="match status" value="1"/>
</dbReference>
<dbReference type="PANTHER" id="PTHR47683:SF2">
    <property type="entry name" value="RNA-BINDING S4 DOMAIN-CONTAINING PROTEIN"/>
    <property type="match status" value="1"/>
</dbReference>
<dbReference type="InterPro" id="IPR018496">
    <property type="entry name" value="PsdUridine_synth_RsuA/RluB_CS"/>
</dbReference>
<protein>
    <recommendedName>
        <fullName evidence="4">Pseudouridine synthase</fullName>
        <ecNumber evidence="4">5.4.99.-</ecNumber>
    </recommendedName>
</protein>
<dbReference type="AlphaFoldDB" id="A0A6L5XKA9"/>
<dbReference type="SUPFAM" id="SSF55174">
    <property type="entry name" value="Alpha-L RNA-binding motif"/>
    <property type="match status" value="1"/>
</dbReference>
<dbReference type="InterPro" id="IPR000748">
    <property type="entry name" value="PsdUridine_synth_RsuA/RluB/E/F"/>
</dbReference>
<evidence type="ECO:0000259" key="5">
    <source>
        <dbReference type="SMART" id="SM00363"/>
    </source>
</evidence>
<reference evidence="6 7" key="1">
    <citation type="submission" date="2019-09" db="EMBL/GenBank/DDBJ databases">
        <title>In-depth cultivation of the pig gut microbiome towards novel bacterial diversity and tailored functional studies.</title>
        <authorList>
            <person name="Wylensek D."/>
            <person name="Hitch T.C.A."/>
            <person name="Clavel T."/>
        </authorList>
    </citation>
    <scope>NUCLEOTIDE SEQUENCE [LARGE SCALE GENOMIC DNA]</scope>
    <source>
        <strain evidence="6 7">PG-178-WT-4</strain>
    </source>
</reference>
<dbReference type="NCBIfam" id="TIGR00093">
    <property type="entry name" value="pseudouridine synthase"/>
    <property type="match status" value="1"/>
</dbReference>
<organism evidence="6 7">
    <name type="scientific">Desulfovibrio porci</name>
    <dbReference type="NCBI Taxonomy" id="2605782"/>
    <lineage>
        <taxon>Bacteria</taxon>
        <taxon>Pseudomonadati</taxon>
        <taxon>Thermodesulfobacteriota</taxon>
        <taxon>Desulfovibrionia</taxon>
        <taxon>Desulfovibrionales</taxon>
        <taxon>Desulfovibrionaceae</taxon>
        <taxon>Desulfovibrio</taxon>
    </lineage>
</organism>
<evidence type="ECO:0000313" key="6">
    <source>
        <dbReference type="EMBL" id="MSS27673.1"/>
    </source>
</evidence>
<dbReference type="Gene3D" id="3.30.70.580">
    <property type="entry name" value="Pseudouridine synthase I, catalytic domain, N-terminal subdomain"/>
    <property type="match status" value="1"/>
</dbReference>
<keyword evidence="3" id="KW-0694">RNA-binding</keyword>
<dbReference type="InterPro" id="IPR006145">
    <property type="entry name" value="PsdUridine_synth_RsuA/RluA"/>
</dbReference>
<proteinExistence type="inferred from homology"/>
<dbReference type="InterPro" id="IPR002942">
    <property type="entry name" value="S4_RNA-bd"/>
</dbReference>
<dbReference type="InterPro" id="IPR020094">
    <property type="entry name" value="TruA/RsuA/RluB/E/F_N"/>
</dbReference>
<comment type="similarity">
    <text evidence="1 4">Belongs to the pseudouridine synthase RsuA family.</text>
</comment>
<name>A0A6L5XKA9_9BACT</name>
<dbReference type="RefSeq" id="WP_288229601.1">
    <property type="nucleotide sequence ID" value="NZ_VUMH01000005.1"/>
</dbReference>